<feature type="compositionally biased region" description="Polar residues" evidence="1">
    <location>
        <begin position="317"/>
        <end position="339"/>
    </location>
</feature>
<sequence length="390" mass="42737">MPQKAPCTNRLPRIQTNPLGNTQPTNKLTPLVEKSPIGPPEGHEREEASSSTPMGSSSKSHIKYGPGTKPGVLHMVNPKRQEFKSPRKWSLSYAWDRVRSLKGRAKNRLLKRQRGSHSPRMTVSDELTSTSSPVLSDVVPVTGTKSRESENPDEMIALEGSAKASDAVEEHSTKAPFSKEERVRQYRSQKTLARKALTQAPCECEKDCHCYRQHHTDPRDTNSTMSPPRSISISAVPDHLLTRHPLTDSGSETSLGPIHLPSYRLGQQFHASLGYPAEISLPNSTDSDRSRDSQALTQVGSDASTSGSSRTMHDTRPPSSTGFRTTASRSLRHSGNGSISDRRSSEEARRQSPLNQAETSLASDPSTGRPSATAANDQDGMLEERRSRTT</sequence>
<reference evidence="2" key="1">
    <citation type="journal article" date="2023" name="Genome Biol. Evol.">
        <title>First Whole Genome Sequence and Flow Cytometry Genome Size Data for the Lichen-Forming Fungus Ramalina farinacea (Ascomycota).</title>
        <authorList>
            <person name="Llewellyn T."/>
            <person name="Mian S."/>
            <person name="Hill R."/>
            <person name="Leitch I.J."/>
            <person name="Gaya E."/>
        </authorList>
    </citation>
    <scope>NUCLEOTIDE SEQUENCE</scope>
    <source>
        <strain evidence="2">LIQ254RAFAR</strain>
    </source>
</reference>
<feature type="compositionally biased region" description="Polar residues" evidence="1">
    <location>
        <begin position="293"/>
        <end position="310"/>
    </location>
</feature>
<feature type="compositionally biased region" description="Polar residues" evidence="1">
    <location>
        <begin position="352"/>
        <end position="376"/>
    </location>
</feature>
<dbReference type="Proteomes" id="UP001161017">
    <property type="component" value="Unassembled WGS sequence"/>
</dbReference>
<protein>
    <submittedName>
        <fullName evidence="2">Uncharacterized protein</fullName>
    </submittedName>
</protein>
<keyword evidence="3" id="KW-1185">Reference proteome</keyword>
<feature type="compositionally biased region" description="Basic and acidic residues" evidence="1">
    <location>
        <begin position="340"/>
        <end position="350"/>
    </location>
</feature>
<feature type="compositionally biased region" description="Low complexity" evidence="1">
    <location>
        <begin position="49"/>
        <end position="59"/>
    </location>
</feature>
<organism evidence="2 3">
    <name type="scientific">Ramalina farinacea</name>
    <dbReference type="NCBI Taxonomy" id="258253"/>
    <lineage>
        <taxon>Eukaryota</taxon>
        <taxon>Fungi</taxon>
        <taxon>Dikarya</taxon>
        <taxon>Ascomycota</taxon>
        <taxon>Pezizomycotina</taxon>
        <taxon>Lecanoromycetes</taxon>
        <taxon>OSLEUM clade</taxon>
        <taxon>Lecanoromycetidae</taxon>
        <taxon>Lecanorales</taxon>
        <taxon>Lecanorineae</taxon>
        <taxon>Ramalinaceae</taxon>
        <taxon>Ramalina</taxon>
    </lineage>
</organism>
<gene>
    <name evidence="2" type="ORF">OHK93_007029</name>
</gene>
<accession>A0AA43TX87</accession>
<dbReference type="AlphaFoldDB" id="A0AA43TX87"/>
<feature type="compositionally biased region" description="Basic residues" evidence="1">
    <location>
        <begin position="106"/>
        <end position="117"/>
    </location>
</feature>
<feature type="compositionally biased region" description="Basic and acidic residues" evidence="1">
    <location>
        <begin position="166"/>
        <end position="184"/>
    </location>
</feature>
<feature type="compositionally biased region" description="Polar residues" evidence="1">
    <location>
        <begin position="14"/>
        <end position="28"/>
    </location>
</feature>
<feature type="compositionally biased region" description="Polar residues" evidence="1">
    <location>
        <begin position="119"/>
        <end position="134"/>
    </location>
</feature>
<evidence type="ECO:0000313" key="2">
    <source>
        <dbReference type="EMBL" id="MDI1487757.1"/>
    </source>
</evidence>
<feature type="region of interest" description="Disordered" evidence="1">
    <location>
        <begin position="106"/>
        <end position="184"/>
    </location>
</feature>
<name>A0AA43TX87_9LECA</name>
<proteinExistence type="predicted"/>
<feature type="region of interest" description="Disordered" evidence="1">
    <location>
        <begin position="1"/>
        <end position="87"/>
    </location>
</feature>
<dbReference type="EMBL" id="JAPUFD010000006">
    <property type="protein sequence ID" value="MDI1487757.1"/>
    <property type="molecule type" value="Genomic_DNA"/>
</dbReference>
<comment type="caution">
    <text evidence="2">The sequence shown here is derived from an EMBL/GenBank/DDBJ whole genome shotgun (WGS) entry which is preliminary data.</text>
</comment>
<feature type="region of interest" description="Disordered" evidence="1">
    <location>
        <begin position="280"/>
        <end position="390"/>
    </location>
</feature>
<evidence type="ECO:0000313" key="3">
    <source>
        <dbReference type="Proteomes" id="UP001161017"/>
    </source>
</evidence>
<evidence type="ECO:0000256" key="1">
    <source>
        <dbReference type="SAM" id="MobiDB-lite"/>
    </source>
</evidence>